<name>A0A8X6PCD2_NEPPI</name>
<accession>A0A8X6PCD2</accession>
<sequence length="101" mass="12053">FTDKALKDLSKDKRWKFLSTGCRIPLHVEKAETVSRFHLATVHNNLHLLRINLTPGEICQFRRTSNIDVDYLQNCSEFDNIPTDIFTRSWEYRRLMDERPE</sequence>
<evidence type="ECO:0000313" key="2">
    <source>
        <dbReference type="Proteomes" id="UP000887013"/>
    </source>
</evidence>
<feature type="non-terminal residue" evidence="1">
    <location>
        <position position="1"/>
    </location>
</feature>
<dbReference type="EMBL" id="BMAW01067570">
    <property type="protein sequence ID" value="GFT60443.1"/>
    <property type="molecule type" value="Genomic_DNA"/>
</dbReference>
<reference evidence="1" key="1">
    <citation type="submission" date="2020-08" db="EMBL/GenBank/DDBJ databases">
        <title>Multicomponent nature underlies the extraordinary mechanical properties of spider dragline silk.</title>
        <authorList>
            <person name="Kono N."/>
            <person name="Nakamura H."/>
            <person name="Mori M."/>
            <person name="Yoshida Y."/>
            <person name="Ohtoshi R."/>
            <person name="Malay A.D."/>
            <person name="Moran D.A.P."/>
            <person name="Tomita M."/>
            <person name="Numata K."/>
            <person name="Arakawa K."/>
        </authorList>
    </citation>
    <scope>NUCLEOTIDE SEQUENCE</scope>
</reference>
<protein>
    <submittedName>
        <fullName evidence="1">Uncharacterized protein</fullName>
    </submittedName>
</protein>
<gene>
    <name evidence="1" type="ORF">NPIL_481861</name>
</gene>
<organism evidence="1 2">
    <name type="scientific">Nephila pilipes</name>
    <name type="common">Giant wood spider</name>
    <name type="synonym">Nephila maculata</name>
    <dbReference type="NCBI Taxonomy" id="299642"/>
    <lineage>
        <taxon>Eukaryota</taxon>
        <taxon>Metazoa</taxon>
        <taxon>Ecdysozoa</taxon>
        <taxon>Arthropoda</taxon>
        <taxon>Chelicerata</taxon>
        <taxon>Arachnida</taxon>
        <taxon>Araneae</taxon>
        <taxon>Araneomorphae</taxon>
        <taxon>Entelegynae</taxon>
        <taxon>Araneoidea</taxon>
        <taxon>Nephilidae</taxon>
        <taxon>Nephila</taxon>
    </lineage>
</organism>
<evidence type="ECO:0000313" key="1">
    <source>
        <dbReference type="EMBL" id="GFT60443.1"/>
    </source>
</evidence>
<dbReference type="AlphaFoldDB" id="A0A8X6PCD2"/>
<dbReference type="Proteomes" id="UP000887013">
    <property type="component" value="Unassembled WGS sequence"/>
</dbReference>
<keyword evidence="2" id="KW-1185">Reference proteome</keyword>
<comment type="caution">
    <text evidence="1">The sequence shown here is derived from an EMBL/GenBank/DDBJ whole genome shotgun (WGS) entry which is preliminary data.</text>
</comment>
<proteinExistence type="predicted"/>